<accession>A0A085ZY70</accession>
<evidence type="ECO:0000256" key="1">
    <source>
        <dbReference type="ARBA" id="ARBA00023002"/>
    </source>
</evidence>
<evidence type="ECO:0000313" key="5">
    <source>
        <dbReference type="Proteomes" id="UP000028703"/>
    </source>
</evidence>
<dbReference type="SUPFAM" id="SSF51905">
    <property type="entry name" value="FAD/NAD(P)-binding domain"/>
    <property type="match status" value="1"/>
</dbReference>
<dbReference type="eggNOG" id="COG0654">
    <property type="taxonomic scope" value="Bacteria"/>
</dbReference>
<dbReference type="PANTHER" id="PTHR13789">
    <property type="entry name" value="MONOOXYGENASE"/>
    <property type="match status" value="1"/>
</dbReference>
<keyword evidence="1" id="KW-0560">Oxidoreductase</keyword>
<dbReference type="OrthoDB" id="9766816at2"/>
<dbReference type="GO" id="GO:0071949">
    <property type="term" value="F:FAD binding"/>
    <property type="evidence" value="ECO:0007669"/>
    <property type="project" value="InterPro"/>
</dbReference>
<dbReference type="GO" id="GO:0004497">
    <property type="term" value="F:monooxygenase activity"/>
    <property type="evidence" value="ECO:0007669"/>
    <property type="project" value="UniProtKB-KW"/>
</dbReference>
<evidence type="ECO:0000259" key="3">
    <source>
        <dbReference type="Pfam" id="PF01494"/>
    </source>
</evidence>
<dbReference type="STRING" id="421531.IX38_02470"/>
<keyword evidence="5" id="KW-1185">Reference proteome</keyword>
<dbReference type="InterPro" id="IPR050493">
    <property type="entry name" value="FAD-dep_Monooxygenase_BioMet"/>
</dbReference>
<gene>
    <name evidence="4" type="ORF">IX38_02470</name>
</gene>
<dbReference type="RefSeq" id="WP_034701228.1">
    <property type="nucleotide sequence ID" value="NZ_JPRO01000001.1"/>
</dbReference>
<protein>
    <submittedName>
        <fullName evidence="4">Monooxygenase</fullName>
    </submittedName>
</protein>
<dbReference type="Pfam" id="PF01494">
    <property type="entry name" value="FAD_binding_3"/>
    <property type="match status" value="1"/>
</dbReference>
<sequence>MNKIAVVGAGISGLSIANYLEKHQLDYHVYERRKKYDLTGHGFLLPKEGIEYLSQIIDLSVLFKQGSFLKKYIRYSHTGEILAEKHLQDVFVISRSALIKILAQNIPAEKISYEETVAPCNIQKGKLKKQDGTYINSDLVIVSDGSKSRIRREIFKDEIMKTVQENEIVNIIKSRDIAARLENNFMKYHHEDGGLAFGILKLSEDTVLWYSQFDNEKYTISEECSADNLKKYMLEVFNDWDPVVSSIVKESDYANVHLWRVYELEKLNSFHKDNIVFIGDAAHPLIPFTSQGVTSALKDSFSLTQYLISEKNTANAFIKYETERKPEIETHIRNGRILLDQFLKPLHQQTENILPISYK</sequence>
<keyword evidence="2 4" id="KW-0503">Monooxygenase</keyword>
<feature type="domain" description="FAD-binding" evidence="3">
    <location>
        <begin position="3"/>
        <end position="330"/>
    </location>
</feature>
<dbReference type="InterPro" id="IPR036188">
    <property type="entry name" value="FAD/NAD-bd_sf"/>
</dbReference>
<dbReference type="AlphaFoldDB" id="A0A085ZY70"/>
<name>A0A085ZY70_9FLAO</name>
<reference evidence="4 5" key="1">
    <citation type="submission" date="2014-07" db="EMBL/GenBank/DDBJ databases">
        <title>Genome of Chryseobacterium luteum DSM 18605.</title>
        <authorList>
            <person name="Stropko S.J."/>
            <person name="Pipes S.E."/>
            <person name="Newman J.D."/>
        </authorList>
    </citation>
    <scope>NUCLEOTIDE SEQUENCE [LARGE SCALE GENOMIC DNA]</scope>
    <source>
        <strain evidence="4 5">DSM 18605</strain>
    </source>
</reference>
<proteinExistence type="predicted"/>
<dbReference type="PRINTS" id="PR00420">
    <property type="entry name" value="RNGMNOXGNASE"/>
</dbReference>
<organism evidence="4 5">
    <name type="scientific">Chryseobacterium luteum</name>
    <dbReference type="NCBI Taxonomy" id="421531"/>
    <lineage>
        <taxon>Bacteria</taxon>
        <taxon>Pseudomonadati</taxon>
        <taxon>Bacteroidota</taxon>
        <taxon>Flavobacteriia</taxon>
        <taxon>Flavobacteriales</taxon>
        <taxon>Weeksellaceae</taxon>
        <taxon>Chryseobacterium group</taxon>
        <taxon>Chryseobacterium</taxon>
    </lineage>
</organism>
<evidence type="ECO:0000313" key="4">
    <source>
        <dbReference type="EMBL" id="KFF09384.1"/>
    </source>
</evidence>
<dbReference type="Gene3D" id="3.50.50.60">
    <property type="entry name" value="FAD/NAD(P)-binding domain"/>
    <property type="match status" value="1"/>
</dbReference>
<dbReference type="InterPro" id="IPR002938">
    <property type="entry name" value="FAD-bd"/>
</dbReference>
<evidence type="ECO:0000256" key="2">
    <source>
        <dbReference type="ARBA" id="ARBA00023033"/>
    </source>
</evidence>
<dbReference type="PANTHER" id="PTHR13789:SF309">
    <property type="entry name" value="PUTATIVE (AFU_ORTHOLOGUE AFUA_6G14510)-RELATED"/>
    <property type="match status" value="1"/>
</dbReference>
<dbReference type="Proteomes" id="UP000028703">
    <property type="component" value="Unassembled WGS sequence"/>
</dbReference>
<dbReference type="EMBL" id="JPRO01000001">
    <property type="protein sequence ID" value="KFF09384.1"/>
    <property type="molecule type" value="Genomic_DNA"/>
</dbReference>
<comment type="caution">
    <text evidence="4">The sequence shown here is derived from an EMBL/GenBank/DDBJ whole genome shotgun (WGS) entry which is preliminary data.</text>
</comment>